<accession>A0A1H3I1H8</accession>
<evidence type="ECO:0000259" key="1">
    <source>
        <dbReference type="SMART" id="SM00966"/>
    </source>
</evidence>
<dbReference type="Gene3D" id="2.10.260.10">
    <property type="match status" value="1"/>
</dbReference>
<gene>
    <name evidence="2" type="ORF">SAMN04488579_12046</name>
</gene>
<evidence type="ECO:0000313" key="3">
    <source>
        <dbReference type="Proteomes" id="UP000199652"/>
    </source>
</evidence>
<dbReference type="OrthoDB" id="9812495at2"/>
<evidence type="ECO:0000313" key="2">
    <source>
        <dbReference type="EMBL" id="SDY21553.1"/>
    </source>
</evidence>
<dbReference type="AlphaFoldDB" id="A0A1H3I1H8"/>
<keyword evidence="3" id="KW-1185">Reference proteome</keyword>
<dbReference type="EMBL" id="FNOU01000020">
    <property type="protein sequence ID" value="SDY21553.1"/>
    <property type="molecule type" value="Genomic_DNA"/>
</dbReference>
<dbReference type="Pfam" id="PF04014">
    <property type="entry name" value="MazE_antitoxin"/>
    <property type="match status" value="1"/>
</dbReference>
<dbReference type="GO" id="GO:0003677">
    <property type="term" value="F:DNA binding"/>
    <property type="evidence" value="ECO:0007669"/>
    <property type="project" value="InterPro"/>
</dbReference>
<dbReference type="InterPro" id="IPR007159">
    <property type="entry name" value="SpoVT-AbrB_dom"/>
</dbReference>
<reference evidence="3" key="1">
    <citation type="submission" date="2016-10" db="EMBL/GenBank/DDBJ databases">
        <authorList>
            <person name="Varghese N."/>
            <person name="Submissions S."/>
        </authorList>
    </citation>
    <scope>NUCLEOTIDE SEQUENCE [LARGE SCALE GENOMIC DNA]</scope>
    <source>
        <strain evidence="3">VPI 5359</strain>
    </source>
</reference>
<dbReference type="SUPFAM" id="SSF89447">
    <property type="entry name" value="AbrB/MazE/MraZ-like"/>
    <property type="match status" value="1"/>
</dbReference>
<feature type="domain" description="SpoVT-AbrB" evidence="1">
    <location>
        <begin position="14"/>
        <end position="60"/>
    </location>
</feature>
<dbReference type="RefSeq" id="WP_090246437.1">
    <property type="nucleotide sequence ID" value="NZ_FNOU01000020.1"/>
</dbReference>
<dbReference type="Proteomes" id="UP000199652">
    <property type="component" value="Unassembled WGS sequence"/>
</dbReference>
<dbReference type="NCBIfam" id="TIGR01439">
    <property type="entry name" value="lp_hng_hel_AbrB"/>
    <property type="match status" value="1"/>
</dbReference>
<proteinExistence type="predicted"/>
<dbReference type="SMART" id="SM00966">
    <property type="entry name" value="SpoVT_AbrB"/>
    <property type="match status" value="1"/>
</dbReference>
<protein>
    <submittedName>
        <fullName evidence="2">Looped-hinge helix DNA binding domain-containing protein, AbrB family</fullName>
    </submittedName>
</protein>
<organism evidence="2 3">
    <name type="scientific">Eubacterium barkeri</name>
    <name type="common">Clostridium barkeri</name>
    <dbReference type="NCBI Taxonomy" id="1528"/>
    <lineage>
        <taxon>Bacteria</taxon>
        <taxon>Bacillati</taxon>
        <taxon>Bacillota</taxon>
        <taxon>Clostridia</taxon>
        <taxon>Eubacteriales</taxon>
        <taxon>Eubacteriaceae</taxon>
        <taxon>Eubacterium</taxon>
    </lineage>
</organism>
<dbReference type="InterPro" id="IPR037914">
    <property type="entry name" value="SpoVT-AbrB_sf"/>
</dbReference>
<dbReference type="STRING" id="1528.SAMN04488579_12046"/>
<sequence length="80" mass="8983">MTKKTPKGKYAWTVKIGERGQFVIPKEAREIFDIHPGDSILVLGDEKRGIAIPPKTMLTKITQAIFEGEAAKEREEGEEE</sequence>
<name>A0A1H3I1H8_EUBBA</name>